<dbReference type="Gene3D" id="3.10.110.10">
    <property type="entry name" value="Ubiquitin Conjugating Enzyme"/>
    <property type="match status" value="1"/>
</dbReference>
<reference evidence="3" key="1">
    <citation type="submission" date="2021-03" db="EMBL/GenBank/DDBJ databases">
        <authorList>
            <person name="Palmer J.M."/>
        </authorList>
    </citation>
    <scope>NUCLEOTIDE SEQUENCE</scope>
    <source>
        <strain evidence="3">ARV_011</strain>
    </source>
</reference>
<evidence type="ECO:0000259" key="2">
    <source>
        <dbReference type="PROSITE" id="PS50127"/>
    </source>
</evidence>
<dbReference type="AlphaFoldDB" id="A0A9P7VBN7"/>
<dbReference type="FunFam" id="3.10.110.10:FF:000026">
    <property type="entry name" value="Ubiquitin-conjugating enzyme E2 variant"/>
    <property type="match status" value="1"/>
</dbReference>
<accession>A0A9P7VBN7</accession>
<dbReference type="GeneID" id="66117316"/>
<gene>
    <name evidence="3" type="primary">MMS2</name>
    <name evidence="3" type="ORF">KQ657_003942</name>
</gene>
<dbReference type="Pfam" id="PF00179">
    <property type="entry name" value="UQ_con"/>
    <property type="match status" value="1"/>
</dbReference>
<dbReference type="PROSITE" id="PS50127">
    <property type="entry name" value="UBC_2"/>
    <property type="match status" value="1"/>
</dbReference>
<dbReference type="InterPro" id="IPR000608">
    <property type="entry name" value="UBC"/>
</dbReference>
<dbReference type="GO" id="GO:0006301">
    <property type="term" value="P:DNA damage tolerance"/>
    <property type="evidence" value="ECO:0007669"/>
    <property type="project" value="UniProtKB-ARBA"/>
</dbReference>
<dbReference type="EMBL" id="JAHMUF010000005">
    <property type="protein sequence ID" value="KAG7194840.1"/>
    <property type="molecule type" value="Genomic_DNA"/>
</dbReference>
<dbReference type="Proteomes" id="UP000790833">
    <property type="component" value="Unassembled WGS sequence"/>
</dbReference>
<evidence type="ECO:0000313" key="3">
    <source>
        <dbReference type="EMBL" id="KAG7194840.1"/>
    </source>
</evidence>
<dbReference type="SMART" id="SM00212">
    <property type="entry name" value="UBCc"/>
    <property type="match status" value="1"/>
</dbReference>
<dbReference type="OrthoDB" id="6508832at2759"/>
<keyword evidence="4" id="KW-1185">Reference proteome</keyword>
<evidence type="ECO:0000256" key="1">
    <source>
        <dbReference type="ARBA" id="ARBA00022786"/>
    </source>
</evidence>
<protein>
    <submittedName>
        <fullName evidence="3">E2 ubiquitin-conjugating protein mms2</fullName>
    </submittedName>
</protein>
<dbReference type="InterPro" id="IPR016135">
    <property type="entry name" value="UBQ-conjugating_enzyme/RWD"/>
</dbReference>
<organism evidence="3 4">
    <name type="scientific">Scheffersomyces spartinae</name>
    <dbReference type="NCBI Taxonomy" id="45513"/>
    <lineage>
        <taxon>Eukaryota</taxon>
        <taxon>Fungi</taxon>
        <taxon>Dikarya</taxon>
        <taxon>Ascomycota</taxon>
        <taxon>Saccharomycotina</taxon>
        <taxon>Pichiomycetes</taxon>
        <taxon>Debaryomycetaceae</taxon>
        <taxon>Scheffersomyces</taxon>
    </lineage>
</organism>
<comment type="caution">
    <text evidence="3">The sequence shown here is derived from an EMBL/GenBank/DDBJ whole genome shotgun (WGS) entry which is preliminary data.</text>
</comment>
<dbReference type="CDD" id="cd23807">
    <property type="entry name" value="UEV_UBE2V"/>
    <property type="match status" value="1"/>
</dbReference>
<evidence type="ECO:0000313" key="4">
    <source>
        <dbReference type="Proteomes" id="UP000790833"/>
    </source>
</evidence>
<name>A0A9P7VBN7_9ASCO</name>
<keyword evidence="1" id="KW-0833">Ubl conjugation pathway</keyword>
<sequence length="136" mass="15380">MSKIPRNFKLLEELEKGEKGLGAESISYGLASSDDITMTYWNGTILGPPHSTHENRIYSLHIVCDDTYPEKPPLVRFISKINLPCVDTEGKVTNGFDILKNWKRSYTMETVLLELRKTMASPSNKKLKQPAEGTTY</sequence>
<dbReference type="RefSeq" id="XP_043050387.1">
    <property type="nucleotide sequence ID" value="XM_043194636.1"/>
</dbReference>
<feature type="domain" description="UBC core" evidence="2">
    <location>
        <begin position="5"/>
        <end position="136"/>
    </location>
</feature>
<proteinExistence type="predicted"/>
<dbReference type="SUPFAM" id="SSF54495">
    <property type="entry name" value="UBC-like"/>
    <property type="match status" value="1"/>
</dbReference>
<dbReference type="PANTHER" id="PTHR24068">
    <property type="entry name" value="UBIQUITIN-CONJUGATING ENZYME E2"/>
    <property type="match status" value="1"/>
</dbReference>